<proteinExistence type="predicted"/>
<gene>
    <name evidence="1" type="ORF">S06H3_22914</name>
</gene>
<sequence length="48" mass="5190">QFLSSSLIKEVARLGGCLKDMIPDHVAIALKEKFSAKAPQVSKNETSC</sequence>
<feature type="non-terminal residue" evidence="1">
    <location>
        <position position="1"/>
    </location>
</feature>
<accession>X1MA26</accession>
<dbReference type="AlphaFoldDB" id="X1MA26"/>
<organism evidence="1">
    <name type="scientific">marine sediment metagenome</name>
    <dbReference type="NCBI Taxonomy" id="412755"/>
    <lineage>
        <taxon>unclassified sequences</taxon>
        <taxon>metagenomes</taxon>
        <taxon>ecological metagenomes</taxon>
    </lineage>
</organism>
<evidence type="ECO:0000313" key="1">
    <source>
        <dbReference type="EMBL" id="GAI03229.1"/>
    </source>
</evidence>
<protein>
    <recommendedName>
        <fullName evidence="2">Pantetheine-phosphate adenylyltransferase</fullName>
    </recommendedName>
</protein>
<comment type="caution">
    <text evidence="1">The sequence shown here is derived from an EMBL/GenBank/DDBJ whole genome shotgun (WGS) entry which is preliminary data.</text>
</comment>
<dbReference type="Gene3D" id="3.40.50.620">
    <property type="entry name" value="HUPs"/>
    <property type="match status" value="1"/>
</dbReference>
<evidence type="ECO:0008006" key="2">
    <source>
        <dbReference type="Google" id="ProtNLM"/>
    </source>
</evidence>
<name>X1MA26_9ZZZZ</name>
<dbReference type="EMBL" id="BARV01012347">
    <property type="protein sequence ID" value="GAI03229.1"/>
    <property type="molecule type" value="Genomic_DNA"/>
</dbReference>
<dbReference type="InterPro" id="IPR014729">
    <property type="entry name" value="Rossmann-like_a/b/a_fold"/>
</dbReference>
<reference evidence="1" key="1">
    <citation type="journal article" date="2014" name="Front. Microbiol.">
        <title>High frequency of phylogenetically diverse reductive dehalogenase-homologous genes in deep subseafloor sedimentary metagenomes.</title>
        <authorList>
            <person name="Kawai M."/>
            <person name="Futagami T."/>
            <person name="Toyoda A."/>
            <person name="Takaki Y."/>
            <person name="Nishi S."/>
            <person name="Hori S."/>
            <person name="Arai W."/>
            <person name="Tsubouchi T."/>
            <person name="Morono Y."/>
            <person name="Uchiyama I."/>
            <person name="Ito T."/>
            <person name="Fujiyama A."/>
            <person name="Inagaki F."/>
            <person name="Takami H."/>
        </authorList>
    </citation>
    <scope>NUCLEOTIDE SEQUENCE</scope>
    <source>
        <strain evidence="1">Expedition CK06-06</strain>
    </source>
</reference>